<gene>
    <name evidence="7" type="ORF">EB796_006361</name>
</gene>
<dbReference type="PANTHER" id="PTHR25462">
    <property type="entry name" value="BONUS, ISOFORM C-RELATED"/>
    <property type="match status" value="1"/>
</dbReference>
<evidence type="ECO:0000256" key="5">
    <source>
        <dbReference type="SAM" id="MobiDB-lite"/>
    </source>
</evidence>
<dbReference type="InterPro" id="IPR027370">
    <property type="entry name" value="Znf-RING_euk"/>
</dbReference>
<evidence type="ECO:0000256" key="4">
    <source>
        <dbReference type="PROSITE-ProRule" id="PRU00175"/>
    </source>
</evidence>
<name>A0A7J7K9K7_BUGNE</name>
<evidence type="ECO:0000256" key="3">
    <source>
        <dbReference type="ARBA" id="ARBA00022833"/>
    </source>
</evidence>
<organism evidence="7 8">
    <name type="scientific">Bugula neritina</name>
    <name type="common">Brown bryozoan</name>
    <name type="synonym">Sertularia neritina</name>
    <dbReference type="NCBI Taxonomy" id="10212"/>
    <lineage>
        <taxon>Eukaryota</taxon>
        <taxon>Metazoa</taxon>
        <taxon>Spiralia</taxon>
        <taxon>Lophotrochozoa</taxon>
        <taxon>Bryozoa</taxon>
        <taxon>Gymnolaemata</taxon>
        <taxon>Cheilostomatida</taxon>
        <taxon>Flustrina</taxon>
        <taxon>Buguloidea</taxon>
        <taxon>Bugulidae</taxon>
        <taxon>Bugula</taxon>
    </lineage>
</organism>
<dbReference type="InterPro" id="IPR047153">
    <property type="entry name" value="TRIM45/56/19-like"/>
</dbReference>
<dbReference type="SMART" id="SM00184">
    <property type="entry name" value="RING"/>
    <property type="match status" value="1"/>
</dbReference>
<evidence type="ECO:0000313" key="7">
    <source>
        <dbReference type="EMBL" id="KAF6035329.1"/>
    </source>
</evidence>
<dbReference type="GO" id="GO:0008270">
    <property type="term" value="F:zinc ion binding"/>
    <property type="evidence" value="ECO:0007669"/>
    <property type="project" value="UniProtKB-KW"/>
</dbReference>
<feature type="compositionally biased region" description="Polar residues" evidence="5">
    <location>
        <begin position="140"/>
        <end position="149"/>
    </location>
</feature>
<evidence type="ECO:0000313" key="8">
    <source>
        <dbReference type="Proteomes" id="UP000593567"/>
    </source>
</evidence>
<dbReference type="GO" id="GO:0061630">
    <property type="term" value="F:ubiquitin protein ligase activity"/>
    <property type="evidence" value="ECO:0007669"/>
    <property type="project" value="TreeGrafter"/>
</dbReference>
<evidence type="ECO:0000256" key="2">
    <source>
        <dbReference type="ARBA" id="ARBA00022771"/>
    </source>
</evidence>
<keyword evidence="1" id="KW-0479">Metal-binding</keyword>
<keyword evidence="2 4" id="KW-0863">Zinc-finger</keyword>
<dbReference type="InterPro" id="IPR017907">
    <property type="entry name" value="Znf_RING_CS"/>
</dbReference>
<dbReference type="PANTHER" id="PTHR25462:SF296">
    <property type="entry name" value="MEIOTIC P26, ISOFORM F"/>
    <property type="match status" value="1"/>
</dbReference>
<dbReference type="SUPFAM" id="SSF57850">
    <property type="entry name" value="RING/U-box"/>
    <property type="match status" value="1"/>
</dbReference>
<accession>A0A7J7K9K7</accession>
<dbReference type="Proteomes" id="UP000593567">
    <property type="component" value="Unassembled WGS sequence"/>
</dbReference>
<feature type="domain" description="RING-type" evidence="6">
    <location>
        <begin position="59"/>
        <end position="98"/>
    </location>
</feature>
<dbReference type="PROSITE" id="PS00518">
    <property type="entry name" value="ZF_RING_1"/>
    <property type="match status" value="1"/>
</dbReference>
<protein>
    <recommendedName>
        <fullName evidence="6">RING-type domain-containing protein</fullName>
    </recommendedName>
</protein>
<dbReference type="GO" id="GO:0005654">
    <property type="term" value="C:nucleoplasm"/>
    <property type="evidence" value="ECO:0007669"/>
    <property type="project" value="TreeGrafter"/>
</dbReference>
<dbReference type="OrthoDB" id="111250at2759"/>
<feature type="region of interest" description="Disordered" evidence="5">
    <location>
        <begin position="136"/>
        <end position="156"/>
    </location>
</feature>
<keyword evidence="8" id="KW-1185">Reference proteome</keyword>
<evidence type="ECO:0000256" key="1">
    <source>
        <dbReference type="ARBA" id="ARBA00022723"/>
    </source>
</evidence>
<dbReference type="InterPro" id="IPR013083">
    <property type="entry name" value="Znf_RING/FYVE/PHD"/>
</dbReference>
<dbReference type="Pfam" id="PF13445">
    <property type="entry name" value="zf-RING_UBOX"/>
    <property type="match status" value="1"/>
</dbReference>
<dbReference type="Gene3D" id="3.30.40.10">
    <property type="entry name" value="Zinc/RING finger domain, C3HC4 (zinc finger)"/>
    <property type="match status" value="1"/>
</dbReference>
<dbReference type="EMBL" id="VXIV02000894">
    <property type="protein sequence ID" value="KAF6035329.1"/>
    <property type="molecule type" value="Genomic_DNA"/>
</dbReference>
<sequence length="156" mass="17468">MLTPTVQAQTTMTALKLKSLEVLLRNNVRRSRYATHKNTTQLYMALQALEEQIREMMQCKICLDDKDTQKQLPCQHTLCLECLNSLKVADSKYKCPLCLRELFVPNGGFESLPDSLFTKQLASIVQQTELARKASEAAETITSADSSAQGKPEGRS</sequence>
<evidence type="ECO:0000259" key="6">
    <source>
        <dbReference type="PROSITE" id="PS50089"/>
    </source>
</evidence>
<keyword evidence="3" id="KW-0862">Zinc</keyword>
<comment type="caution">
    <text evidence="7">The sequence shown here is derived from an EMBL/GenBank/DDBJ whole genome shotgun (WGS) entry which is preliminary data.</text>
</comment>
<dbReference type="AlphaFoldDB" id="A0A7J7K9K7"/>
<dbReference type="InterPro" id="IPR001841">
    <property type="entry name" value="Znf_RING"/>
</dbReference>
<proteinExistence type="predicted"/>
<dbReference type="PROSITE" id="PS50089">
    <property type="entry name" value="ZF_RING_2"/>
    <property type="match status" value="1"/>
</dbReference>
<reference evidence="7" key="1">
    <citation type="submission" date="2020-06" db="EMBL/GenBank/DDBJ databases">
        <title>Draft genome of Bugula neritina, a colonial animal packing powerful symbionts and potential medicines.</title>
        <authorList>
            <person name="Rayko M."/>
        </authorList>
    </citation>
    <scope>NUCLEOTIDE SEQUENCE [LARGE SCALE GENOMIC DNA]</scope>
    <source>
        <strain evidence="7">Kwan_BN1</strain>
    </source>
</reference>